<dbReference type="InterPro" id="IPR038162">
    <property type="entry name" value="SoxY_sf"/>
</dbReference>
<dbReference type="RefSeq" id="WP_013067123.1">
    <property type="nucleotide sequence ID" value="NC_014034.1"/>
</dbReference>
<organism evidence="2 3">
    <name type="scientific">Rhodobacter capsulatus (strain ATCC BAA-309 / NBRC 16581 / SB1003)</name>
    <dbReference type="NCBI Taxonomy" id="272942"/>
    <lineage>
        <taxon>Bacteria</taxon>
        <taxon>Pseudomonadati</taxon>
        <taxon>Pseudomonadota</taxon>
        <taxon>Alphaproteobacteria</taxon>
        <taxon>Rhodobacterales</taxon>
        <taxon>Rhodobacter group</taxon>
        <taxon>Rhodobacter</taxon>
    </lineage>
</organism>
<dbReference type="OrthoDB" id="5343309at2"/>
<sequence>MAELLMHLLPGGAEAAAQSRELTPEGQSDPFDSGIWPLHRKEFLGDPTDWANDPKVVLLGPQAAENAAHVPFILDATALASGGSRVARIVVTIDYSPIPVALTFWPGRALPLLGFGVKYEGSGPLRASAERQDGSWRMAARFVSAIGGGCTTPAAAHGRPDWQEGFGEMRARFWPDTGRLRVWLRHPQDTGLAAGIAAHHLTEMVLSDPAGEIARLELHQPVEENPAFTFQLPPGLTAPLTIRARDTMGYRFDGVVAA</sequence>
<reference key="1">
    <citation type="submission" date="2008-12" db="EMBL/GenBank/DDBJ databases">
        <title>Complete genome sequence of Rhodobacter capsulatus SB1003.</title>
        <authorList>
            <person name="Strnad H."/>
            <person name="Lapidus A."/>
            <person name="Vlcek C."/>
            <person name="Ulbrich P."/>
            <person name="Paces J."/>
            <person name="Maltsev N."/>
            <person name="Kumar V."/>
            <person name="Kogan Y."/>
            <person name="Milgram A."/>
            <person name="Rebrekov D."/>
            <person name="Mazur M."/>
            <person name="Cox R."/>
            <person name="Kyrpides N."/>
            <person name="Kolar M."/>
            <person name="Sachova J."/>
            <person name="Ridl J."/>
            <person name="Ivanova N."/>
            <person name="Kapatral V."/>
            <person name="Los T."/>
            <person name="Lykidis A."/>
            <person name="Mikhailova N."/>
            <person name="Reznik G."/>
            <person name="Vasieva O."/>
            <person name="Fonstein M."/>
            <person name="Paces V."/>
            <person name="Haselkorn R."/>
        </authorList>
    </citation>
    <scope>NUCLEOTIDE SEQUENCE</scope>
    <source>
        <strain>SB1003</strain>
    </source>
</reference>
<dbReference type="EMBL" id="CP001312">
    <property type="protein sequence ID" value="ADE85144.1"/>
    <property type="molecule type" value="Genomic_DNA"/>
</dbReference>
<name>D5AT37_RHOCB</name>
<dbReference type="eggNOG" id="COG5501">
    <property type="taxonomic scope" value="Bacteria"/>
</dbReference>
<accession>D5AT37</accession>
<dbReference type="GeneID" id="31490283"/>
<dbReference type="InterPro" id="IPR013783">
    <property type="entry name" value="Ig-like_fold"/>
</dbReference>
<dbReference type="NCBIfam" id="TIGR04557">
    <property type="entry name" value="fuse_rel_SoxYZ"/>
    <property type="match status" value="1"/>
</dbReference>
<proteinExistence type="predicted"/>
<dbReference type="SUPFAM" id="SSF81296">
    <property type="entry name" value="E set domains"/>
    <property type="match status" value="1"/>
</dbReference>
<dbReference type="STRING" id="272942.RCAP_rcc01398"/>
<dbReference type="Proteomes" id="UP000002361">
    <property type="component" value="Chromosome"/>
</dbReference>
<reference evidence="2 3" key="2">
    <citation type="journal article" date="2010" name="J. Bacteriol.">
        <title>Complete genome sequence of the photosynthetic purple nonsulfur bacterium Rhodobacter capsulatus SB 1003.</title>
        <authorList>
            <person name="Strnad H."/>
            <person name="Lapidus A."/>
            <person name="Paces J."/>
            <person name="Ulbrich P."/>
            <person name="Vlcek C."/>
            <person name="Paces V."/>
            <person name="Haselkorn R."/>
        </authorList>
    </citation>
    <scope>NUCLEOTIDE SEQUENCE [LARGE SCALE GENOMIC DNA]</scope>
    <source>
        <strain evidence="3">ATCC BAA-309 / NBRC 16581 / SB1003</strain>
    </source>
</reference>
<dbReference type="Pfam" id="PF13501">
    <property type="entry name" value="SoxY"/>
    <property type="match status" value="1"/>
</dbReference>
<dbReference type="InterPro" id="IPR014756">
    <property type="entry name" value="Ig_E-set"/>
</dbReference>
<dbReference type="HOGENOM" id="CLU_092713_0_0_5"/>
<gene>
    <name evidence="2" type="ordered locus">RCAP_rcc01398</name>
</gene>
<dbReference type="InterPro" id="IPR030831">
    <property type="entry name" value="Fuse-rel_SoxYZ"/>
</dbReference>
<evidence type="ECO:0000313" key="3">
    <source>
        <dbReference type="Proteomes" id="UP000002361"/>
    </source>
</evidence>
<dbReference type="KEGG" id="rcp:RCAP_rcc01398"/>
<keyword evidence="3" id="KW-1185">Reference proteome</keyword>
<evidence type="ECO:0000313" key="2">
    <source>
        <dbReference type="EMBL" id="ADE85144.1"/>
    </source>
</evidence>
<protein>
    <recommendedName>
        <fullName evidence="1">Ig-like SoxY domain-containing protein</fullName>
    </recommendedName>
</protein>
<evidence type="ECO:0000259" key="1">
    <source>
        <dbReference type="Pfam" id="PF13501"/>
    </source>
</evidence>
<dbReference type="AlphaFoldDB" id="D5AT37"/>
<dbReference type="InterPro" id="IPR032711">
    <property type="entry name" value="SoxY"/>
</dbReference>
<dbReference type="Gene3D" id="2.60.40.2470">
    <property type="entry name" value="SoxY domain"/>
    <property type="match status" value="1"/>
</dbReference>
<feature type="domain" description="Ig-like SoxY" evidence="1">
    <location>
        <begin position="41"/>
        <end position="150"/>
    </location>
</feature>
<dbReference type="Gene3D" id="2.60.40.10">
    <property type="entry name" value="Immunoglobulins"/>
    <property type="match status" value="1"/>
</dbReference>